<proteinExistence type="predicted"/>
<feature type="region of interest" description="Disordered" evidence="1">
    <location>
        <begin position="1"/>
        <end position="66"/>
    </location>
</feature>
<dbReference type="RefSeq" id="WP_388232484.1">
    <property type="nucleotide sequence ID" value="NZ_JBHVZQ010000001.1"/>
</dbReference>
<protein>
    <submittedName>
        <fullName evidence="2">Uncharacterized protein</fullName>
    </submittedName>
</protein>
<evidence type="ECO:0000313" key="2">
    <source>
        <dbReference type="EMBL" id="MFF1272163.1"/>
    </source>
</evidence>
<keyword evidence="3" id="KW-1185">Reference proteome</keyword>
<evidence type="ECO:0000256" key="1">
    <source>
        <dbReference type="SAM" id="MobiDB-lite"/>
    </source>
</evidence>
<gene>
    <name evidence="2" type="ORF">ACFVZC_01840</name>
</gene>
<evidence type="ECO:0000313" key="3">
    <source>
        <dbReference type="Proteomes" id="UP001601627"/>
    </source>
</evidence>
<accession>A0ABW6PZ14</accession>
<organism evidence="2 3">
    <name type="scientific">Streptomyces marokkonensis</name>
    <dbReference type="NCBI Taxonomy" id="324855"/>
    <lineage>
        <taxon>Bacteria</taxon>
        <taxon>Bacillati</taxon>
        <taxon>Actinomycetota</taxon>
        <taxon>Actinomycetes</taxon>
        <taxon>Kitasatosporales</taxon>
        <taxon>Streptomycetaceae</taxon>
        <taxon>Streptomyces</taxon>
    </lineage>
</organism>
<sequence length="66" mass="7184">MRTYAKPAAGLPAPRFVRPLHRPCPDEPGPSRSPRRRGADRDGGSRAVRRAADGSRPRVPQNRGTA</sequence>
<dbReference type="Proteomes" id="UP001601627">
    <property type="component" value="Unassembled WGS sequence"/>
</dbReference>
<feature type="compositionally biased region" description="Basic and acidic residues" evidence="1">
    <location>
        <begin position="37"/>
        <end position="56"/>
    </location>
</feature>
<name>A0ABW6PZ14_9ACTN</name>
<reference evidence="2 3" key="1">
    <citation type="submission" date="2024-09" db="EMBL/GenBank/DDBJ databases">
        <title>The Natural Products Discovery Center: Release of the First 8490 Sequenced Strains for Exploring Actinobacteria Biosynthetic Diversity.</title>
        <authorList>
            <person name="Kalkreuter E."/>
            <person name="Kautsar S.A."/>
            <person name="Yang D."/>
            <person name="Bader C.D."/>
            <person name="Teijaro C.N."/>
            <person name="Fluegel L."/>
            <person name="Davis C.M."/>
            <person name="Simpson J.R."/>
            <person name="Lauterbach L."/>
            <person name="Steele A.D."/>
            <person name="Gui C."/>
            <person name="Meng S."/>
            <person name="Li G."/>
            <person name="Viehrig K."/>
            <person name="Ye F."/>
            <person name="Su P."/>
            <person name="Kiefer A.F."/>
            <person name="Nichols A."/>
            <person name="Cepeda A.J."/>
            <person name="Yan W."/>
            <person name="Fan B."/>
            <person name="Jiang Y."/>
            <person name="Adhikari A."/>
            <person name="Zheng C.-J."/>
            <person name="Schuster L."/>
            <person name="Cowan T.M."/>
            <person name="Smanski M.J."/>
            <person name="Chevrette M.G."/>
            <person name="De Carvalho L.P.S."/>
            <person name="Shen B."/>
        </authorList>
    </citation>
    <scope>NUCLEOTIDE SEQUENCE [LARGE SCALE GENOMIC DNA]</scope>
    <source>
        <strain evidence="2 3">NPDC058328</strain>
    </source>
</reference>
<comment type="caution">
    <text evidence="2">The sequence shown here is derived from an EMBL/GenBank/DDBJ whole genome shotgun (WGS) entry which is preliminary data.</text>
</comment>
<dbReference type="EMBL" id="JBHVZQ010000001">
    <property type="protein sequence ID" value="MFF1272163.1"/>
    <property type="molecule type" value="Genomic_DNA"/>
</dbReference>